<dbReference type="SUPFAM" id="SSF53474">
    <property type="entry name" value="alpha/beta-Hydrolases"/>
    <property type="match status" value="1"/>
</dbReference>
<keyword evidence="3" id="KW-0378">Hydrolase</keyword>
<dbReference type="GO" id="GO:0016787">
    <property type="term" value="F:hydrolase activity"/>
    <property type="evidence" value="ECO:0007669"/>
    <property type="project" value="UniProtKB-KW"/>
</dbReference>
<dbReference type="RefSeq" id="WP_382396611.1">
    <property type="nucleotide sequence ID" value="NZ_JBHTCQ010000005.1"/>
</dbReference>
<dbReference type="InterPro" id="IPR029058">
    <property type="entry name" value="AB_hydrolase_fold"/>
</dbReference>
<dbReference type="Pfam" id="PF12146">
    <property type="entry name" value="Hydrolase_4"/>
    <property type="match status" value="1"/>
</dbReference>
<evidence type="ECO:0000256" key="1">
    <source>
        <dbReference type="SAM" id="MobiDB-lite"/>
    </source>
</evidence>
<organism evidence="3 4">
    <name type="scientific">Georgenia alba</name>
    <dbReference type="NCBI Taxonomy" id="2233858"/>
    <lineage>
        <taxon>Bacteria</taxon>
        <taxon>Bacillati</taxon>
        <taxon>Actinomycetota</taxon>
        <taxon>Actinomycetes</taxon>
        <taxon>Micrococcales</taxon>
        <taxon>Bogoriellaceae</taxon>
        <taxon>Georgenia</taxon>
    </lineage>
</organism>
<dbReference type="InterPro" id="IPR022742">
    <property type="entry name" value="Hydrolase_4"/>
</dbReference>
<sequence length="369" mass="41025">MPRKKAPEVRPEGTVPEDLVDLPPPAPAGRWSPDVLGDGFEARTIPLLEDDEGEVVATLVRHVPADDPGAFHETPSSPSFAVLYLHGWNDYFYNRDVARRWSQLGGAFYALDLRKYGRSLRPHQTRGYVESLSTYDEDLHEALKVIRREQGVRTDLVLMGHSTGGLTAALWAHRHPGALRALVLNAPWLELQHSALLRGVAQPIIARLARTQPKAVIPTSDPGFYQRTLTGWTDEDGPLPEGQEDDPFVTGWEPHPAWRIVGAPIRAGWLSAVLAGHAQVAAGLDIDCPVLVMTAAKTIITATKWSPQLREVDVVLDVTWIRRRVHLLGGHVTLVRLDGAIHDVMLSSRRVRDRAHAELARWARTYVLR</sequence>
<protein>
    <submittedName>
        <fullName evidence="3">Alpha/beta hydrolase</fullName>
    </submittedName>
</protein>
<dbReference type="Proteomes" id="UP001596455">
    <property type="component" value="Unassembled WGS sequence"/>
</dbReference>
<comment type="caution">
    <text evidence="3">The sequence shown here is derived from an EMBL/GenBank/DDBJ whole genome shotgun (WGS) entry which is preliminary data.</text>
</comment>
<evidence type="ECO:0000259" key="2">
    <source>
        <dbReference type="Pfam" id="PF12146"/>
    </source>
</evidence>
<dbReference type="EMBL" id="JBHTCQ010000005">
    <property type="protein sequence ID" value="MFC7407080.1"/>
    <property type="molecule type" value="Genomic_DNA"/>
</dbReference>
<accession>A0ABW2QCA0</accession>
<proteinExistence type="predicted"/>
<dbReference type="InterPro" id="IPR051044">
    <property type="entry name" value="MAG_DAG_Lipase"/>
</dbReference>
<feature type="region of interest" description="Disordered" evidence="1">
    <location>
        <begin position="1"/>
        <end position="33"/>
    </location>
</feature>
<keyword evidence="4" id="KW-1185">Reference proteome</keyword>
<reference evidence="4" key="1">
    <citation type="journal article" date="2019" name="Int. J. Syst. Evol. Microbiol.">
        <title>The Global Catalogue of Microorganisms (GCM) 10K type strain sequencing project: providing services to taxonomists for standard genome sequencing and annotation.</title>
        <authorList>
            <consortium name="The Broad Institute Genomics Platform"/>
            <consortium name="The Broad Institute Genome Sequencing Center for Infectious Disease"/>
            <person name="Wu L."/>
            <person name="Ma J."/>
        </authorList>
    </citation>
    <scope>NUCLEOTIDE SEQUENCE [LARGE SCALE GENOMIC DNA]</scope>
    <source>
        <strain evidence="4">JCM 1490</strain>
    </source>
</reference>
<gene>
    <name evidence="3" type="ORF">ACFQQL_18330</name>
</gene>
<dbReference type="Gene3D" id="3.40.50.1820">
    <property type="entry name" value="alpha/beta hydrolase"/>
    <property type="match status" value="1"/>
</dbReference>
<feature type="domain" description="Serine aminopeptidase S33" evidence="2">
    <location>
        <begin position="78"/>
        <end position="301"/>
    </location>
</feature>
<feature type="compositionally biased region" description="Basic and acidic residues" evidence="1">
    <location>
        <begin position="1"/>
        <end position="11"/>
    </location>
</feature>
<name>A0ABW2QCA0_9MICO</name>
<dbReference type="PANTHER" id="PTHR11614">
    <property type="entry name" value="PHOSPHOLIPASE-RELATED"/>
    <property type="match status" value="1"/>
</dbReference>
<evidence type="ECO:0000313" key="3">
    <source>
        <dbReference type="EMBL" id="MFC7407080.1"/>
    </source>
</evidence>
<evidence type="ECO:0000313" key="4">
    <source>
        <dbReference type="Proteomes" id="UP001596455"/>
    </source>
</evidence>